<keyword evidence="4" id="KW-0378">Hydrolase</keyword>
<feature type="chain" id="PRO_5018332090" evidence="1">
    <location>
        <begin position="20"/>
        <end position="724"/>
    </location>
</feature>
<gene>
    <name evidence="4" type="ORF">EFY79_12145</name>
</gene>
<evidence type="ECO:0000313" key="5">
    <source>
        <dbReference type="Proteomes" id="UP000267223"/>
    </source>
</evidence>
<dbReference type="InterPro" id="IPR010502">
    <property type="entry name" value="Carb-bd_dom_fam9"/>
</dbReference>
<name>A0A3M9ND72_9BACT</name>
<dbReference type="SUPFAM" id="SSF49344">
    <property type="entry name" value="CBD9-like"/>
    <property type="match status" value="1"/>
</dbReference>
<dbReference type="OrthoDB" id="9786766at2"/>
<evidence type="ECO:0000259" key="3">
    <source>
        <dbReference type="Pfam" id="PF19313"/>
    </source>
</evidence>
<dbReference type="InterPro" id="IPR045670">
    <property type="entry name" value="DUF5916"/>
</dbReference>
<dbReference type="CDD" id="cd09618">
    <property type="entry name" value="CBM9_like_2"/>
    <property type="match status" value="1"/>
</dbReference>
<keyword evidence="5" id="KW-1185">Reference proteome</keyword>
<comment type="caution">
    <text evidence="4">The sequence shown here is derived from an EMBL/GenBank/DDBJ whole genome shotgun (WGS) entry which is preliminary data.</text>
</comment>
<dbReference type="GO" id="GO:0030246">
    <property type="term" value="F:carbohydrate binding"/>
    <property type="evidence" value="ECO:0007669"/>
    <property type="project" value="InterPro"/>
</dbReference>
<reference evidence="4 5" key="1">
    <citation type="submission" date="2018-11" db="EMBL/GenBank/DDBJ databases">
        <title>Draft genome sequence of Ferruginibacter sp. BO-59.</title>
        <authorList>
            <person name="Im W.T."/>
        </authorList>
    </citation>
    <scope>NUCLEOTIDE SEQUENCE [LARGE SCALE GENOMIC DNA]</scope>
    <source>
        <strain evidence="4 5">BO-59</strain>
    </source>
</reference>
<accession>A0A3M9ND72</accession>
<proteinExistence type="predicted"/>
<evidence type="ECO:0000313" key="4">
    <source>
        <dbReference type="EMBL" id="RNI35706.1"/>
    </source>
</evidence>
<dbReference type="EMBL" id="RJJR01000009">
    <property type="protein sequence ID" value="RNI35706.1"/>
    <property type="molecule type" value="Genomic_DNA"/>
</dbReference>
<dbReference type="GO" id="GO:0004553">
    <property type="term" value="F:hydrolase activity, hydrolyzing O-glycosyl compounds"/>
    <property type="evidence" value="ECO:0007669"/>
    <property type="project" value="InterPro"/>
</dbReference>
<keyword evidence="1" id="KW-0732">Signal</keyword>
<sequence length="724" mass="82993">MKFCIFFVCAYLLAASVFSQKKNENFQLHIYPTTEKIVVDGEANENVWKNAEIAGNFYMVLPMDTSLAKIQTEVQMTYDDKHLYLLAKCFSAPRKTEIVESLRRDFSFVKNDNFIVFIDPFDDQTDGFAFGTNAENAQWDGLMYEGGSVDLNWDNKWVSAVKHYADSWNVEMAIPLKTLRYKKGVTKWGINFSRNDLRTTEKSSWTPVPRQFPTAALAYTGNLVWQDAPTVQKGNVSIIPHLLTGFTEEKAPSKSSEYKLEPGLDAKVALSSSLNLDLTVNPDFSQVEVDQQVTNLDRYELFFPERRQFFLENGDQINNFGYADIRPFFSRRIGLGIPIKYGGRLSGNLNKKWRITLMDMETAKQSDIGLPAQNFAVAAIQRRVFSRSNINLLFVNKQSLNYDPEKDSSGPKYSLYNRNIGLEYNLASSNNIWTGKLLLLKSFTPGKNDNNFTHAGNLKYSGKKWLINAAYESVGNNYNAEVGYVPRANYIKINPQVSYTFFPKAGSILTHGPQFNFIYFFDKKLNQTDHENVLDYLITFRNKATLTGVFMDDYVKILFPFDPTNSGKDSLSFHSEHSWQTGGVDFASKPQSLFNYSFSFRYGGYYADGEKYTVGSTIGYRFQPIVNLSLSASYNQLILPSPWGNTGFWLVGPKVDITLTTKLFFTTYVQYNQQLNNTNINARFQWRYKPASDLFIVYTDNYFITPFAVRNRALLLKFTYWWNP</sequence>
<dbReference type="AlphaFoldDB" id="A0A3M9ND72"/>
<organism evidence="4 5">
    <name type="scientific">Hanamia caeni</name>
    <dbReference type="NCBI Taxonomy" id="2294116"/>
    <lineage>
        <taxon>Bacteria</taxon>
        <taxon>Pseudomonadati</taxon>
        <taxon>Bacteroidota</taxon>
        <taxon>Chitinophagia</taxon>
        <taxon>Chitinophagales</taxon>
        <taxon>Chitinophagaceae</taxon>
        <taxon>Hanamia</taxon>
    </lineage>
</organism>
<dbReference type="Pfam" id="PF19313">
    <property type="entry name" value="DUF5916"/>
    <property type="match status" value="1"/>
</dbReference>
<protein>
    <submittedName>
        <fullName evidence="4">Hydrolase</fullName>
    </submittedName>
</protein>
<dbReference type="Pfam" id="PF06452">
    <property type="entry name" value="CBM9_1"/>
    <property type="match status" value="1"/>
</dbReference>
<dbReference type="Proteomes" id="UP000267223">
    <property type="component" value="Unassembled WGS sequence"/>
</dbReference>
<dbReference type="Gene3D" id="2.60.40.1190">
    <property type="match status" value="1"/>
</dbReference>
<evidence type="ECO:0000259" key="2">
    <source>
        <dbReference type="Pfam" id="PF06452"/>
    </source>
</evidence>
<dbReference type="RefSeq" id="WP_123120986.1">
    <property type="nucleotide sequence ID" value="NZ_RJJR01000009.1"/>
</dbReference>
<evidence type="ECO:0000256" key="1">
    <source>
        <dbReference type="SAM" id="SignalP"/>
    </source>
</evidence>
<feature type="domain" description="Carbohydrate-binding" evidence="2">
    <location>
        <begin position="39"/>
        <end position="199"/>
    </location>
</feature>
<dbReference type="GO" id="GO:0016052">
    <property type="term" value="P:carbohydrate catabolic process"/>
    <property type="evidence" value="ECO:0007669"/>
    <property type="project" value="InterPro"/>
</dbReference>
<feature type="domain" description="DUF5916" evidence="3">
    <location>
        <begin position="238"/>
        <end position="335"/>
    </location>
</feature>
<feature type="signal peptide" evidence="1">
    <location>
        <begin position="1"/>
        <end position="19"/>
    </location>
</feature>